<dbReference type="PANTHER" id="PTHR38480">
    <property type="entry name" value="SLR0254 PROTEIN"/>
    <property type="match status" value="1"/>
</dbReference>
<evidence type="ECO:0000259" key="6">
    <source>
        <dbReference type="Pfam" id="PF06271"/>
    </source>
</evidence>
<accession>A0ABV3P774</accession>
<dbReference type="Proteomes" id="UP001555826">
    <property type="component" value="Unassembled WGS sequence"/>
</dbReference>
<dbReference type="RefSeq" id="WP_367638576.1">
    <property type="nucleotide sequence ID" value="NZ_JBFNQN010000007.1"/>
</dbReference>
<name>A0ABV3P774_9ACTN</name>
<protein>
    <submittedName>
        <fullName evidence="7">RDD family protein</fullName>
    </submittedName>
</protein>
<feature type="domain" description="RDD" evidence="6">
    <location>
        <begin position="53"/>
        <end position="180"/>
    </location>
</feature>
<evidence type="ECO:0000256" key="4">
    <source>
        <dbReference type="ARBA" id="ARBA00023136"/>
    </source>
</evidence>
<gene>
    <name evidence="7" type="ORF">AB1207_12055</name>
</gene>
<dbReference type="EMBL" id="JBFNQN010000007">
    <property type="protein sequence ID" value="MEW9265486.1"/>
    <property type="molecule type" value="Genomic_DNA"/>
</dbReference>
<evidence type="ECO:0000256" key="5">
    <source>
        <dbReference type="SAM" id="Phobius"/>
    </source>
</evidence>
<evidence type="ECO:0000256" key="3">
    <source>
        <dbReference type="ARBA" id="ARBA00022989"/>
    </source>
</evidence>
<keyword evidence="2 5" id="KW-0812">Transmembrane</keyword>
<comment type="subcellular location">
    <subcellularLocation>
        <location evidence="1">Membrane</location>
        <topology evidence="1">Multi-pass membrane protein</topology>
    </subcellularLocation>
</comment>
<evidence type="ECO:0000313" key="7">
    <source>
        <dbReference type="EMBL" id="MEW9265486.1"/>
    </source>
</evidence>
<reference evidence="7 8" key="1">
    <citation type="submission" date="2024-07" db="EMBL/GenBank/DDBJ databases">
        <authorList>
            <person name="Thanompreechachai J."/>
            <person name="Duangmal K."/>
        </authorList>
    </citation>
    <scope>NUCLEOTIDE SEQUENCE [LARGE SCALE GENOMIC DNA]</scope>
    <source>
        <strain evidence="7 8">KCTC 19886</strain>
    </source>
</reference>
<organism evidence="7 8">
    <name type="scientific">Kineococcus endophyticus</name>
    <dbReference type="NCBI Taxonomy" id="1181883"/>
    <lineage>
        <taxon>Bacteria</taxon>
        <taxon>Bacillati</taxon>
        <taxon>Actinomycetota</taxon>
        <taxon>Actinomycetes</taxon>
        <taxon>Kineosporiales</taxon>
        <taxon>Kineosporiaceae</taxon>
        <taxon>Kineococcus</taxon>
    </lineage>
</organism>
<keyword evidence="8" id="KW-1185">Reference proteome</keyword>
<keyword evidence="3 5" id="KW-1133">Transmembrane helix</keyword>
<comment type="caution">
    <text evidence="7">The sequence shown here is derived from an EMBL/GenBank/DDBJ whole genome shotgun (WGS) entry which is preliminary data.</text>
</comment>
<evidence type="ECO:0000256" key="1">
    <source>
        <dbReference type="ARBA" id="ARBA00004141"/>
    </source>
</evidence>
<sequence>MSTPAPPPVDDQAAPAVAPPAGEPVGLPVAGIVGEPVGEIVTGEAVVLGLRAASFASRILAAVLDAVLVGIVLLAAVVGSTSLLSDSSEATTAALGLSVTVLCLVGIPTAVETATRGRSVGKLVLGVRAVRDDGGPVRFRHCLVRAVTGFFELWALAGSPAIICSLVNARGKRLGDLLAGTYVVRERTAARHRPLPPMPPELAGWARSADIGRLPLATTTAARQFLARTGTLNPASREALRVQLADALLPHVSPAPPPGTDPERFLVAVLVERRDREHARMERRENRTRELERTIGRL</sequence>
<keyword evidence="4 5" id="KW-0472">Membrane</keyword>
<proteinExistence type="predicted"/>
<dbReference type="PANTHER" id="PTHR38480:SF1">
    <property type="entry name" value="SLR0254 PROTEIN"/>
    <property type="match status" value="1"/>
</dbReference>
<dbReference type="Pfam" id="PF06271">
    <property type="entry name" value="RDD"/>
    <property type="match status" value="1"/>
</dbReference>
<evidence type="ECO:0000256" key="2">
    <source>
        <dbReference type="ARBA" id="ARBA00022692"/>
    </source>
</evidence>
<evidence type="ECO:0000313" key="8">
    <source>
        <dbReference type="Proteomes" id="UP001555826"/>
    </source>
</evidence>
<feature type="transmembrane region" description="Helical" evidence="5">
    <location>
        <begin position="90"/>
        <end position="111"/>
    </location>
</feature>
<feature type="transmembrane region" description="Helical" evidence="5">
    <location>
        <begin position="59"/>
        <end position="78"/>
    </location>
</feature>
<dbReference type="InterPro" id="IPR010432">
    <property type="entry name" value="RDD"/>
</dbReference>